<comment type="similarity">
    <text evidence="9">Belongs to the TrpF family.</text>
</comment>
<dbReference type="EC" id="5.3.1.24" evidence="3 9"/>
<keyword evidence="8 9" id="KW-0413">Isomerase</keyword>
<protein>
    <recommendedName>
        <fullName evidence="4 9">N-(5'-phosphoribosyl)anthranilate isomerase</fullName>
        <shortName evidence="9">PRAI</shortName>
        <ecNumber evidence="3 9">5.3.1.24</ecNumber>
    </recommendedName>
</protein>
<evidence type="ECO:0000256" key="6">
    <source>
        <dbReference type="ARBA" id="ARBA00022822"/>
    </source>
</evidence>
<comment type="caution">
    <text evidence="11">The sequence shown here is derived from an EMBL/GenBank/DDBJ whole genome shotgun (WGS) entry which is preliminary data.</text>
</comment>
<evidence type="ECO:0000256" key="1">
    <source>
        <dbReference type="ARBA" id="ARBA00001164"/>
    </source>
</evidence>
<dbReference type="InterPro" id="IPR001240">
    <property type="entry name" value="PRAI_dom"/>
</dbReference>
<evidence type="ECO:0000256" key="8">
    <source>
        <dbReference type="ARBA" id="ARBA00023235"/>
    </source>
</evidence>
<gene>
    <name evidence="9" type="primary">trpF</name>
    <name evidence="11" type="ORF">BGC07_08710</name>
</gene>
<sequence>MTQVKICGIKTIKDAKVAIDAGARYIGLNFEEKSPRYLTVQDAAHLSAFIVSEGAIPVGVFTHHDAEKIISIAKACSLNTVQLHGENSRLANKNLPSDLKRIYIVEFDELGNINNIDQESFKKLDKERDYLLFDSTTPGTGQEAKLNKKNMLSDFRYFIAGGLNIDNIQAKIHEYQPYGVDVASGVESIRGIKSQTLIKQFTYLAQALGECYVANN</sequence>
<dbReference type="InterPro" id="IPR044643">
    <property type="entry name" value="TrpF_fam"/>
</dbReference>
<evidence type="ECO:0000256" key="9">
    <source>
        <dbReference type="HAMAP-Rule" id="MF_00135"/>
    </source>
</evidence>
<dbReference type="Proteomes" id="UP000094329">
    <property type="component" value="Unassembled WGS sequence"/>
</dbReference>
<evidence type="ECO:0000259" key="10">
    <source>
        <dbReference type="Pfam" id="PF00697"/>
    </source>
</evidence>
<keyword evidence="12" id="KW-1185">Reference proteome</keyword>
<dbReference type="InterPro" id="IPR013785">
    <property type="entry name" value="Aldolase_TIM"/>
</dbReference>
<accession>A0ABX3A292</accession>
<comment type="catalytic activity">
    <reaction evidence="1 9">
        <text>N-(5-phospho-beta-D-ribosyl)anthranilate = 1-(2-carboxyphenylamino)-1-deoxy-D-ribulose 5-phosphate</text>
        <dbReference type="Rhea" id="RHEA:21540"/>
        <dbReference type="ChEBI" id="CHEBI:18277"/>
        <dbReference type="ChEBI" id="CHEBI:58613"/>
        <dbReference type="EC" id="5.3.1.24"/>
    </reaction>
</comment>
<dbReference type="EMBL" id="MDTU01000001">
    <property type="protein sequence ID" value="ODN42987.1"/>
    <property type="molecule type" value="Genomic_DNA"/>
</dbReference>
<dbReference type="HAMAP" id="MF_00135">
    <property type="entry name" value="PRAI"/>
    <property type="match status" value="1"/>
</dbReference>
<proteinExistence type="inferred from homology"/>
<comment type="pathway">
    <text evidence="2 9">Amino-acid biosynthesis; L-tryptophan biosynthesis; L-tryptophan from chorismate: step 3/5.</text>
</comment>
<dbReference type="CDD" id="cd00405">
    <property type="entry name" value="PRAI"/>
    <property type="match status" value="1"/>
</dbReference>
<keyword evidence="5 9" id="KW-0028">Amino-acid biosynthesis</keyword>
<dbReference type="PANTHER" id="PTHR42894:SF1">
    <property type="entry name" value="N-(5'-PHOSPHORIBOSYL)ANTHRANILATE ISOMERASE"/>
    <property type="match status" value="1"/>
</dbReference>
<evidence type="ECO:0000313" key="12">
    <source>
        <dbReference type="Proteomes" id="UP000094329"/>
    </source>
</evidence>
<keyword evidence="7 9" id="KW-0057">Aromatic amino acid biosynthesis</keyword>
<evidence type="ECO:0000256" key="5">
    <source>
        <dbReference type="ARBA" id="ARBA00022605"/>
    </source>
</evidence>
<dbReference type="Gene3D" id="3.20.20.70">
    <property type="entry name" value="Aldolase class I"/>
    <property type="match status" value="1"/>
</dbReference>
<evidence type="ECO:0000256" key="7">
    <source>
        <dbReference type="ARBA" id="ARBA00023141"/>
    </source>
</evidence>
<dbReference type="SUPFAM" id="SSF51366">
    <property type="entry name" value="Ribulose-phoshate binding barrel"/>
    <property type="match status" value="1"/>
</dbReference>
<evidence type="ECO:0000256" key="2">
    <source>
        <dbReference type="ARBA" id="ARBA00004664"/>
    </source>
</evidence>
<organism evidence="11 12">
    <name type="scientific">Piscirickettsia litoralis</name>
    <dbReference type="NCBI Taxonomy" id="1891921"/>
    <lineage>
        <taxon>Bacteria</taxon>
        <taxon>Pseudomonadati</taxon>
        <taxon>Pseudomonadota</taxon>
        <taxon>Gammaproteobacteria</taxon>
        <taxon>Thiotrichales</taxon>
        <taxon>Piscirickettsiaceae</taxon>
        <taxon>Piscirickettsia</taxon>
    </lineage>
</organism>
<reference evidence="11 12" key="1">
    <citation type="submission" date="2016-08" db="EMBL/GenBank/DDBJ databases">
        <title>Draft genome sequence of Candidatus Piscirickettsia litoralis, from seawater.</title>
        <authorList>
            <person name="Wan X."/>
            <person name="Lee A.J."/>
            <person name="Hou S."/>
            <person name="Donachie S.P."/>
        </authorList>
    </citation>
    <scope>NUCLEOTIDE SEQUENCE [LARGE SCALE GENOMIC DNA]</scope>
    <source>
        <strain evidence="11 12">Y2</strain>
    </source>
</reference>
<evidence type="ECO:0000256" key="4">
    <source>
        <dbReference type="ARBA" id="ARBA00022272"/>
    </source>
</evidence>
<feature type="domain" description="N-(5'phosphoribosyl) anthranilate isomerase (PRAI)" evidence="10">
    <location>
        <begin position="4"/>
        <end position="201"/>
    </location>
</feature>
<evidence type="ECO:0000256" key="3">
    <source>
        <dbReference type="ARBA" id="ARBA00012572"/>
    </source>
</evidence>
<name>A0ABX3A292_9GAMM</name>
<dbReference type="RefSeq" id="WP_069312784.1">
    <property type="nucleotide sequence ID" value="NZ_MDTU01000001.1"/>
</dbReference>
<dbReference type="Pfam" id="PF00697">
    <property type="entry name" value="PRAI"/>
    <property type="match status" value="1"/>
</dbReference>
<dbReference type="PANTHER" id="PTHR42894">
    <property type="entry name" value="N-(5'-PHOSPHORIBOSYL)ANTHRANILATE ISOMERASE"/>
    <property type="match status" value="1"/>
</dbReference>
<keyword evidence="6 9" id="KW-0822">Tryptophan biosynthesis</keyword>
<dbReference type="InterPro" id="IPR011060">
    <property type="entry name" value="RibuloseP-bd_barrel"/>
</dbReference>
<evidence type="ECO:0000313" key="11">
    <source>
        <dbReference type="EMBL" id="ODN42987.1"/>
    </source>
</evidence>